<feature type="domain" description="Methyltransferase FkbM" evidence="1">
    <location>
        <begin position="86"/>
        <end position="173"/>
    </location>
</feature>
<dbReference type="KEGG" id="hyf:DTO96_101041"/>
<proteinExistence type="predicted"/>
<dbReference type="EMBL" id="CP031124">
    <property type="protein sequence ID" value="AXF85311.1"/>
    <property type="molecule type" value="Genomic_DNA"/>
</dbReference>
<dbReference type="InterPro" id="IPR006342">
    <property type="entry name" value="FkbM_mtfrase"/>
</dbReference>
<dbReference type="RefSeq" id="WP_114562521.1">
    <property type="nucleotide sequence ID" value="NZ_CP031124.1"/>
</dbReference>
<organism evidence="2 3">
    <name type="scientific">Ephemeroptericola cinctiostellae</name>
    <dbReference type="NCBI Taxonomy" id="2268024"/>
    <lineage>
        <taxon>Bacteria</taxon>
        <taxon>Pseudomonadati</taxon>
        <taxon>Pseudomonadota</taxon>
        <taxon>Betaproteobacteria</taxon>
        <taxon>Burkholderiales</taxon>
        <taxon>Burkholderiaceae</taxon>
        <taxon>Ephemeroptericola</taxon>
    </lineage>
</organism>
<sequence length="244" mass="27341">MQVEPNTNSILKLLTALSPKNCDTLSKVRVGLSADGGYVLPDDFDGVQGMLSIGVGPDVSFDHALAQKGIPSYQYDHTVEKNPIDHELFHFHKQGWAAETSGDFVSLADMLEHNNLSDKDDLILKFDVEGAEWDAFTSISVETLSKFRLIVCELHDFTQLYDAHFFAKVHDVITKLTRHHTCVHTHANNYGGISLLHGMAMPRVMEFSFIRNDRDAFSPSFDPIPGPLDIPNNPNEPDYVLRLF</sequence>
<evidence type="ECO:0000313" key="3">
    <source>
        <dbReference type="Proteomes" id="UP000252182"/>
    </source>
</evidence>
<dbReference type="Pfam" id="PF05050">
    <property type="entry name" value="Methyltransf_21"/>
    <property type="match status" value="1"/>
</dbReference>
<reference evidence="3" key="1">
    <citation type="submission" date="2018-07" db="EMBL/GenBank/DDBJ databases">
        <authorList>
            <person name="Kim H."/>
        </authorList>
    </citation>
    <scope>NUCLEOTIDE SEQUENCE [LARGE SCALE GENOMIC DNA]</scope>
    <source>
        <strain evidence="3">F02</strain>
    </source>
</reference>
<dbReference type="OrthoDB" id="276699at2"/>
<dbReference type="Proteomes" id="UP000252182">
    <property type="component" value="Chromosome"/>
</dbReference>
<name>A0A345DAC3_9BURK</name>
<gene>
    <name evidence="2" type="ORF">DTO96_101041</name>
</gene>
<dbReference type="AlphaFoldDB" id="A0A345DAC3"/>
<keyword evidence="3" id="KW-1185">Reference proteome</keyword>
<accession>A0A345DAC3</accession>
<evidence type="ECO:0000313" key="2">
    <source>
        <dbReference type="EMBL" id="AXF85311.1"/>
    </source>
</evidence>
<evidence type="ECO:0000259" key="1">
    <source>
        <dbReference type="Pfam" id="PF05050"/>
    </source>
</evidence>
<protein>
    <recommendedName>
        <fullName evidence="1">Methyltransferase FkbM domain-containing protein</fullName>
    </recommendedName>
</protein>